<reference evidence="1" key="1">
    <citation type="journal article" date="2015" name="Nature">
        <title>Complex archaea that bridge the gap between prokaryotes and eukaryotes.</title>
        <authorList>
            <person name="Spang A."/>
            <person name="Saw J.H."/>
            <person name="Jorgensen S.L."/>
            <person name="Zaremba-Niedzwiedzka K."/>
            <person name="Martijn J."/>
            <person name="Lind A.E."/>
            <person name="van Eijk R."/>
            <person name="Schleper C."/>
            <person name="Guy L."/>
            <person name="Ettema T.J."/>
        </authorList>
    </citation>
    <scope>NUCLEOTIDE SEQUENCE</scope>
</reference>
<proteinExistence type="predicted"/>
<feature type="non-terminal residue" evidence="1">
    <location>
        <position position="84"/>
    </location>
</feature>
<dbReference type="EMBL" id="LAZR01069134">
    <property type="protein sequence ID" value="KKK48301.1"/>
    <property type="molecule type" value="Genomic_DNA"/>
</dbReference>
<dbReference type="AlphaFoldDB" id="A0A0F8YJL6"/>
<organism evidence="1">
    <name type="scientific">marine sediment metagenome</name>
    <dbReference type="NCBI Taxonomy" id="412755"/>
    <lineage>
        <taxon>unclassified sequences</taxon>
        <taxon>metagenomes</taxon>
        <taxon>ecological metagenomes</taxon>
    </lineage>
</organism>
<evidence type="ECO:0008006" key="2">
    <source>
        <dbReference type="Google" id="ProtNLM"/>
    </source>
</evidence>
<accession>A0A0F8YJL6</accession>
<gene>
    <name evidence="1" type="ORF">LCGC14_3146470</name>
</gene>
<dbReference type="SUPFAM" id="SSF55979">
    <property type="entry name" value="DNA clamp"/>
    <property type="match status" value="1"/>
</dbReference>
<name>A0A0F8YJL6_9ZZZZ</name>
<dbReference type="Gene3D" id="3.70.10.10">
    <property type="match status" value="1"/>
</dbReference>
<evidence type="ECO:0000313" key="1">
    <source>
        <dbReference type="EMBL" id="KKK48301.1"/>
    </source>
</evidence>
<comment type="caution">
    <text evidence="1">The sequence shown here is derived from an EMBL/GenBank/DDBJ whole genome shotgun (WGS) entry which is preliminary data.</text>
</comment>
<sequence length="84" mass="9408">MKVVIGNNLEIFKLILNIMSKVGLETNMVFTDSGLTMIASHAGDAALKTTLKKEFFQEYSITGEKEEIGIQLNELKNMLKVMKN</sequence>
<dbReference type="InterPro" id="IPR046938">
    <property type="entry name" value="DNA_clamp_sf"/>
</dbReference>
<protein>
    <recommendedName>
        <fullName evidence="2">Proliferating cell nuclear antigen PCNA N-terminal domain-containing protein</fullName>
    </recommendedName>
</protein>